<sequence length="122" mass="14118">MGKSEKCPFPHLKMVEFVGFCGHPADFELPMYFIGNAVTLEKIIINPRNPHSVERSEFIVTEGMEAARERAKELETRLPPGVELLLRAFCERLLVMSICFVFALPDFFLMEKDREQEMRPLI</sequence>
<name>A0ABC8THD7_9AQUA</name>
<reference evidence="3 4" key="1">
    <citation type="submission" date="2024-02" db="EMBL/GenBank/DDBJ databases">
        <authorList>
            <person name="Vignale AGUSTIN F."/>
            <person name="Sosa J E."/>
            <person name="Modenutti C."/>
        </authorList>
    </citation>
    <scope>NUCLEOTIDE SEQUENCE [LARGE SCALE GENOMIC DNA]</scope>
</reference>
<gene>
    <name evidence="3" type="ORF">ILEXP_LOCUS36794</name>
    <name evidence="2" type="ORF">ILEXP_LOCUS8602</name>
</gene>
<protein>
    <recommendedName>
        <fullName evidence="1">FBD domain-containing protein</fullName>
    </recommendedName>
</protein>
<accession>A0ABC8THD7</accession>
<dbReference type="InterPro" id="IPR006566">
    <property type="entry name" value="FBD"/>
</dbReference>
<feature type="domain" description="FBD" evidence="1">
    <location>
        <begin position="7"/>
        <end position="45"/>
    </location>
</feature>
<proteinExistence type="predicted"/>
<comment type="caution">
    <text evidence="3">The sequence shown here is derived from an EMBL/GenBank/DDBJ whole genome shotgun (WGS) entry which is preliminary data.</text>
</comment>
<dbReference type="Proteomes" id="UP001642360">
    <property type="component" value="Unassembled WGS sequence"/>
</dbReference>
<dbReference type="EMBL" id="CAUOFW020004850">
    <property type="protein sequence ID" value="CAK9167517.1"/>
    <property type="molecule type" value="Genomic_DNA"/>
</dbReference>
<dbReference type="Pfam" id="PF08387">
    <property type="entry name" value="FBD"/>
    <property type="match status" value="1"/>
</dbReference>
<evidence type="ECO:0000313" key="4">
    <source>
        <dbReference type="Proteomes" id="UP001642360"/>
    </source>
</evidence>
<evidence type="ECO:0000313" key="3">
    <source>
        <dbReference type="EMBL" id="CAK9167517.1"/>
    </source>
</evidence>
<keyword evidence="4" id="KW-1185">Reference proteome</keyword>
<evidence type="ECO:0000313" key="2">
    <source>
        <dbReference type="EMBL" id="CAK9141082.1"/>
    </source>
</evidence>
<dbReference type="EMBL" id="CAUOFW020001095">
    <property type="protein sequence ID" value="CAK9141082.1"/>
    <property type="molecule type" value="Genomic_DNA"/>
</dbReference>
<evidence type="ECO:0000259" key="1">
    <source>
        <dbReference type="Pfam" id="PF08387"/>
    </source>
</evidence>
<organism evidence="3 4">
    <name type="scientific">Ilex paraguariensis</name>
    <name type="common">yerba mate</name>
    <dbReference type="NCBI Taxonomy" id="185542"/>
    <lineage>
        <taxon>Eukaryota</taxon>
        <taxon>Viridiplantae</taxon>
        <taxon>Streptophyta</taxon>
        <taxon>Embryophyta</taxon>
        <taxon>Tracheophyta</taxon>
        <taxon>Spermatophyta</taxon>
        <taxon>Magnoliopsida</taxon>
        <taxon>eudicotyledons</taxon>
        <taxon>Gunneridae</taxon>
        <taxon>Pentapetalae</taxon>
        <taxon>asterids</taxon>
        <taxon>campanulids</taxon>
        <taxon>Aquifoliales</taxon>
        <taxon>Aquifoliaceae</taxon>
        <taxon>Ilex</taxon>
    </lineage>
</organism>
<dbReference type="AlphaFoldDB" id="A0ABC8THD7"/>